<dbReference type="AlphaFoldDB" id="A0AAW1P6L8"/>
<evidence type="ECO:0000256" key="2">
    <source>
        <dbReference type="ARBA" id="ARBA00010337"/>
    </source>
</evidence>
<feature type="domain" description="Gamma tubulin complex component C-terminal" evidence="7">
    <location>
        <begin position="311"/>
        <end position="652"/>
    </location>
</feature>
<evidence type="ECO:0008006" key="11">
    <source>
        <dbReference type="Google" id="ProtNLM"/>
    </source>
</evidence>
<accession>A0AAW1P6L8</accession>
<organism evidence="9 10">
    <name type="scientific">[Myrmecia] bisecta</name>
    <dbReference type="NCBI Taxonomy" id="41462"/>
    <lineage>
        <taxon>Eukaryota</taxon>
        <taxon>Viridiplantae</taxon>
        <taxon>Chlorophyta</taxon>
        <taxon>core chlorophytes</taxon>
        <taxon>Trebouxiophyceae</taxon>
        <taxon>Trebouxiales</taxon>
        <taxon>Trebouxiaceae</taxon>
        <taxon>Myrmecia</taxon>
    </lineage>
</organism>
<dbReference type="InterPro" id="IPR042241">
    <property type="entry name" value="GCP_C_sf"/>
</dbReference>
<name>A0AAW1P6L8_9CHLO</name>
<dbReference type="PANTHER" id="PTHR19302:SF14">
    <property type="entry name" value="GAMMA-TUBULIN COMPLEX COMPONENT 3"/>
    <property type="match status" value="1"/>
</dbReference>
<gene>
    <name evidence="9" type="ORF">WJX72_001944</name>
</gene>
<evidence type="ECO:0000259" key="8">
    <source>
        <dbReference type="Pfam" id="PF17681"/>
    </source>
</evidence>
<dbReference type="GO" id="GO:0031122">
    <property type="term" value="P:cytoplasmic microtubule organization"/>
    <property type="evidence" value="ECO:0007669"/>
    <property type="project" value="TreeGrafter"/>
</dbReference>
<keyword evidence="3" id="KW-0963">Cytoplasm</keyword>
<dbReference type="GO" id="GO:0051321">
    <property type="term" value="P:meiotic cell cycle"/>
    <property type="evidence" value="ECO:0007669"/>
    <property type="project" value="TreeGrafter"/>
</dbReference>
<dbReference type="InterPro" id="IPR040457">
    <property type="entry name" value="GCP_C"/>
</dbReference>
<reference evidence="9 10" key="1">
    <citation type="journal article" date="2024" name="Nat. Commun.">
        <title>Phylogenomics reveals the evolutionary origins of lichenization in chlorophyte algae.</title>
        <authorList>
            <person name="Puginier C."/>
            <person name="Libourel C."/>
            <person name="Otte J."/>
            <person name="Skaloud P."/>
            <person name="Haon M."/>
            <person name="Grisel S."/>
            <person name="Petersen M."/>
            <person name="Berrin J.G."/>
            <person name="Delaux P.M."/>
            <person name="Dal Grande F."/>
            <person name="Keller J."/>
        </authorList>
    </citation>
    <scope>NUCLEOTIDE SEQUENCE [LARGE SCALE GENOMIC DNA]</scope>
    <source>
        <strain evidence="9 10">SAG 2043</strain>
    </source>
</reference>
<proteinExistence type="inferred from homology"/>
<evidence type="ECO:0000256" key="6">
    <source>
        <dbReference type="SAM" id="MobiDB-lite"/>
    </source>
</evidence>
<dbReference type="GO" id="GO:0000930">
    <property type="term" value="C:gamma-tubulin complex"/>
    <property type="evidence" value="ECO:0007669"/>
    <property type="project" value="TreeGrafter"/>
</dbReference>
<dbReference type="Pfam" id="PF04130">
    <property type="entry name" value="GCP_C_terminal"/>
    <property type="match status" value="1"/>
</dbReference>
<evidence type="ECO:0000259" key="7">
    <source>
        <dbReference type="Pfam" id="PF04130"/>
    </source>
</evidence>
<dbReference type="GO" id="GO:0000922">
    <property type="term" value="C:spindle pole"/>
    <property type="evidence" value="ECO:0007669"/>
    <property type="project" value="InterPro"/>
</dbReference>
<evidence type="ECO:0000256" key="4">
    <source>
        <dbReference type="ARBA" id="ARBA00022701"/>
    </source>
</evidence>
<evidence type="ECO:0000256" key="3">
    <source>
        <dbReference type="ARBA" id="ARBA00022490"/>
    </source>
</evidence>
<feature type="region of interest" description="Disordered" evidence="6">
    <location>
        <begin position="594"/>
        <end position="613"/>
    </location>
</feature>
<dbReference type="PANTHER" id="PTHR19302">
    <property type="entry name" value="GAMMA TUBULIN COMPLEX PROTEIN"/>
    <property type="match status" value="1"/>
</dbReference>
<dbReference type="EMBL" id="JALJOR010000012">
    <property type="protein sequence ID" value="KAK9807536.1"/>
    <property type="molecule type" value="Genomic_DNA"/>
</dbReference>
<comment type="similarity">
    <text evidence="2">Belongs to the TUBGCP family.</text>
</comment>
<protein>
    <recommendedName>
        <fullName evidence="11">Gamma-tubulin complex component</fullName>
    </recommendedName>
</protein>
<evidence type="ECO:0000256" key="1">
    <source>
        <dbReference type="ARBA" id="ARBA00004245"/>
    </source>
</evidence>
<dbReference type="GO" id="GO:0000278">
    <property type="term" value="P:mitotic cell cycle"/>
    <property type="evidence" value="ECO:0007669"/>
    <property type="project" value="TreeGrafter"/>
</dbReference>
<dbReference type="Gene3D" id="1.20.120.1900">
    <property type="entry name" value="Gamma-tubulin complex, C-terminal domain"/>
    <property type="match status" value="1"/>
</dbReference>
<dbReference type="InterPro" id="IPR041470">
    <property type="entry name" value="GCP_N"/>
</dbReference>
<dbReference type="Pfam" id="PF17681">
    <property type="entry name" value="GCP_N_terminal"/>
    <property type="match status" value="1"/>
</dbReference>
<dbReference type="GO" id="GO:0051011">
    <property type="term" value="F:microtubule minus-end binding"/>
    <property type="evidence" value="ECO:0007669"/>
    <property type="project" value="TreeGrafter"/>
</dbReference>
<feature type="domain" description="Gamma tubulin complex component protein N-terminal" evidence="8">
    <location>
        <begin position="39"/>
        <end position="305"/>
    </location>
</feature>
<evidence type="ECO:0000313" key="9">
    <source>
        <dbReference type="EMBL" id="KAK9807536.1"/>
    </source>
</evidence>
<evidence type="ECO:0000256" key="5">
    <source>
        <dbReference type="ARBA" id="ARBA00023212"/>
    </source>
</evidence>
<sequence>MLAAVCDSIALSYQQAVARAKPCLTCKRGPKHAPGSRLERQLLLRLCELGWLFKKVQQHTHGWYDKTAEGTIRQAFGSALQRELADFYRLLATLEMQAKQAPARPRQPGGADGAVYLTLRRLTVWLAEPLLRMRWLALMADHVADVKGGALVRAIDSLAQHGDPFVRACVTRVLHHVCAPLLDMIRKWLFDGRLENAPGEFFISAHPSDSGTGGALWRSRYWLEAGMMPPFISPDLARQILRTGKSINFLRDCCMDAEWMQSSTRTNLAAAATQLTYGQAGALERVVQETSSSIDRHVIDIMMNKYRFVLHCDAIKRYLLLGQGDFIQALMDLVGPDLNKRAADISEYSLNGSLDAAVRASSAQYDEADILDRLHVKLDRHAASETGWDVFTLRYEVAEPLATVLPASAMTSYLRVFRLLWGLKRVEHTLARTWHLLNAMQRQLAVLNTLQRKHGIACPGSDAVWVELRHCHSIRNEMAHFCANLQNYIMLEVLEAAWTTFMSKLASVNDLDDLIAAHTDYLATLLRQSLLDSACAPGHPDSKTDVLKELHILLRIILDLLGPITRLHEAVELATSEVRTRARLQEERTAVGAWGSRAADKRPEGISADNLQDTRSSLQRITREYSQHQRLFMQLLLSQPHVDVRFLMFRLEAFQAK</sequence>
<dbReference type="GO" id="GO:0051225">
    <property type="term" value="P:spindle assembly"/>
    <property type="evidence" value="ECO:0007669"/>
    <property type="project" value="TreeGrafter"/>
</dbReference>
<keyword evidence="10" id="KW-1185">Reference proteome</keyword>
<evidence type="ECO:0000313" key="10">
    <source>
        <dbReference type="Proteomes" id="UP001489004"/>
    </source>
</evidence>
<keyword evidence="4" id="KW-0493">Microtubule</keyword>
<dbReference type="InterPro" id="IPR007259">
    <property type="entry name" value="GCP"/>
</dbReference>
<dbReference type="GO" id="GO:0007020">
    <property type="term" value="P:microtubule nucleation"/>
    <property type="evidence" value="ECO:0007669"/>
    <property type="project" value="InterPro"/>
</dbReference>
<dbReference type="GO" id="GO:0043015">
    <property type="term" value="F:gamma-tubulin binding"/>
    <property type="evidence" value="ECO:0007669"/>
    <property type="project" value="InterPro"/>
</dbReference>
<dbReference type="Proteomes" id="UP001489004">
    <property type="component" value="Unassembled WGS sequence"/>
</dbReference>
<keyword evidence="5" id="KW-0206">Cytoskeleton</keyword>
<dbReference type="GO" id="GO:0005874">
    <property type="term" value="C:microtubule"/>
    <property type="evidence" value="ECO:0007669"/>
    <property type="project" value="UniProtKB-KW"/>
</dbReference>
<comment type="caution">
    <text evidence="9">The sequence shown here is derived from an EMBL/GenBank/DDBJ whole genome shotgun (WGS) entry which is preliminary data.</text>
</comment>
<comment type="subcellular location">
    <subcellularLocation>
        <location evidence="1">Cytoplasm</location>
        <location evidence="1">Cytoskeleton</location>
    </subcellularLocation>
</comment>